<accession>A0A9X2BVH5</accession>
<keyword evidence="2" id="KW-1185">Reference proteome</keyword>
<dbReference type="AlphaFoldDB" id="A0A9X2BVH5"/>
<reference evidence="1" key="1">
    <citation type="submission" date="2022-04" db="EMBL/GenBank/DDBJ databases">
        <authorList>
            <person name="Seo M.-J."/>
        </authorList>
    </citation>
    <scope>NUCLEOTIDE SEQUENCE</scope>
    <source>
        <strain evidence="1">MBLB2552</strain>
    </source>
</reference>
<comment type="caution">
    <text evidence="1">The sequence shown here is derived from an EMBL/GenBank/DDBJ whole genome shotgun (WGS) entry which is preliminary data.</text>
</comment>
<dbReference type="EMBL" id="JALPRK010000044">
    <property type="protein sequence ID" value="MCK8490191.1"/>
    <property type="molecule type" value="Genomic_DNA"/>
</dbReference>
<evidence type="ECO:0000313" key="2">
    <source>
        <dbReference type="Proteomes" id="UP001139534"/>
    </source>
</evidence>
<dbReference type="Proteomes" id="UP001139534">
    <property type="component" value="Unassembled WGS sequence"/>
</dbReference>
<sequence length="78" mass="9003">MAVSKEKVTDLINRLSERDLELVTELLERLAQNNFYREIPIDDEPTTQDDLDAIHAAHEALKKGELIDLQDIEDELRS</sequence>
<evidence type="ECO:0000313" key="1">
    <source>
        <dbReference type="EMBL" id="MCK8490191.1"/>
    </source>
</evidence>
<protein>
    <submittedName>
        <fullName evidence="1">Uncharacterized protein</fullName>
    </submittedName>
</protein>
<proteinExistence type="predicted"/>
<name>A0A9X2BVH5_9BACL</name>
<organism evidence="1 2">
    <name type="scientific">Paenibacillus mellifer</name>
    <dbReference type="NCBI Taxonomy" id="2937794"/>
    <lineage>
        <taxon>Bacteria</taxon>
        <taxon>Bacillati</taxon>
        <taxon>Bacillota</taxon>
        <taxon>Bacilli</taxon>
        <taxon>Bacillales</taxon>
        <taxon>Paenibacillaceae</taxon>
        <taxon>Paenibacillus</taxon>
    </lineage>
</organism>
<gene>
    <name evidence="1" type="ORF">M0651_23805</name>
</gene>
<dbReference type="RefSeq" id="WP_248554152.1">
    <property type="nucleotide sequence ID" value="NZ_JALPRK010000044.1"/>
</dbReference>